<name>A0ACC0CNJ3_9PEZI</name>
<evidence type="ECO:0000313" key="2">
    <source>
        <dbReference type="Proteomes" id="UP001497680"/>
    </source>
</evidence>
<dbReference type="EMBL" id="MU394381">
    <property type="protein sequence ID" value="KAI6081978.1"/>
    <property type="molecule type" value="Genomic_DNA"/>
</dbReference>
<dbReference type="Proteomes" id="UP001497680">
    <property type="component" value="Unassembled WGS sequence"/>
</dbReference>
<keyword evidence="2" id="KW-1185">Reference proteome</keyword>
<accession>A0ACC0CNJ3</accession>
<organism evidence="1 2">
    <name type="scientific">Hypoxylon rubiginosum</name>
    <dbReference type="NCBI Taxonomy" id="110542"/>
    <lineage>
        <taxon>Eukaryota</taxon>
        <taxon>Fungi</taxon>
        <taxon>Dikarya</taxon>
        <taxon>Ascomycota</taxon>
        <taxon>Pezizomycotina</taxon>
        <taxon>Sordariomycetes</taxon>
        <taxon>Xylariomycetidae</taxon>
        <taxon>Xylariales</taxon>
        <taxon>Hypoxylaceae</taxon>
        <taxon>Hypoxylon</taxon>
    </lineage>
</organism>
<gene>
    <name evidence="1" type="ORF">F4821DRAFT_272773</name>
</gene>
<sequence>MVEFRTMIRVTLFGSRNKSSSFEPARDIPSLEGKVVLITGAAGDLGRQTAIELARHGRPARIYIADLPLDEGGRKNLVDRITREVNETPAVGSEKLKHVASTEIRFLDLDLASFESVRKCAAEFVAREERLDILVLNAGIIRVATGVTKEGFEIHFGINYLGHALLSRLLAPMMIRTSEQHPTADVRVVVVSSEGHSMAPPGGIQFEKLKTDCADMSYTLRYGQSKLALIGFTRELARSYPQLRAVVVHPGRILTGMAVSLRKESLLVRLTAPIAPLVCASVSDGVKNHLWAATSLDAESGRYYEPVGVAGKETAIARDEDLSRRLWEWTENEFKGFDILGN</sequence>
<protein>
    <submittedName>
        <fullName evidence="1">Uncharacterized protein</fullName>
    </submittedName>
</protein>
<proteinExistence type="predicted"/>
<evidence type="ECO:0000313" key="1">
    <source>
        <dbReference type="EMBL" id="KAI6081978.1"/>
    </source>
</evidence>
<reference evidence="1 2" key="1">
    <citation type="journal article" date="2022" name="New Phytol.">
        <title>Ecological generalism drives hyperdiversity of secondary metabolite gene clusters in xylarialean endophytes.</title>
        <authorList>
            <person name="Franco M.E.E."/>
            <person name="Wisecaver J.H."/>
            <person name="Arnold A.E."/>
            <person name="Ju Y.M."/>
            <person name="Slot J.C."/>
            <person name="Ahrendt S."/>
            <person name="Moore L.P."/>
            <person name="Eastman K.E."/>
            <person name="Scott K."/>
            <person name="Konkel Z."/>
            <person name="Mondo S.J."/>
            <person name="Kuo A."/>
            <person name="Hayes R.D."/>
            <person name="Haridas S."/>
            <person name="Andreopoulos B."/>
            <person name="Riley R."/>
            <person name="LaButti K."/>
            <person name="Pangilinan J."/>
            <person name="Lipzen A."/>
            <person name="Amirebrahimi M."/>
            <person name="Yan J."/>
            <person name="Adam C."/>
            <person name="Keymanesh K."/>
            <person name="Ng V."/>
            <person name="Louie K."/>
            <person name="Northen T."/>
            <person name="Drula E."/>
            <person name="Henrissat B."/>
            <person name="Hsieh H.M."/>
            <person name="Youens-Clark K."/>
            <person name="Lutzoni F."/>
            <person name="Miadlikowska J."/>
            <person name="Eastwood D.C."/>
            <person name="Hamelin R.C."/>
            <person name="Grigoriev I.V."/>
            <person name="U'Ren J.M."/>
        </authorList>
    </citation>
    <scope>NUCLEOTIDE SEQUENCE [LARGE SCALE GENOMIC DNA]</scope>
    <source>
        <strain evidence="1 2">ER1909</strain>
    </source>
</reference>
<comment type="caution">
    <text evidence="1">The sequence shown here is derived from an EMBL/GenBank/DDBJ whole genome shotgun (WGS) entry which is preliminary data.</text>
</comment>